<proteinExistence type="predicted"/>
<dbReference type="RefSeq" id="WP_073025887.1">
    <property type="nucleotide sequence ID" value="NZ_FQZS01000011.1"/>
</dbReference>
<dbReference type="InterPro" id="IPR012902">
    <property type="entry name" value="N_methyl_site"/>
</dbReference>
<dbReference type="SUPFAM" id="SSF54523">
    <property type="entry name" value="Pili subunits"/>
    <property type="match status" value="1"/>
</dbReference>
<feature type="transmembrane region" description="Helical" evidence="1">
    <location>
        <begin position="12"/>
        <end position="30"/>
    </location>
</feature>
<keyword evidence="1" id="KW-0812">Transmembrane</keyword>
<dbReference type="STRING" id="1122184.SAMN02745176_01808"/>
<dbReference type="NCBIfam" id="TIGR02532">
    <property type="entry name" value="IV_pilin_GFxxxE"/>
    <property type="match status" value="1"/>
</dbReference>
<dbReference type="Pfam" id="PF07963">
    <property type="entry name" value="N_methyl"/>
    <property type="match status" value="1"/>
</dbReference>
<reference evidence="2 3" key="1">
    <citation type="submission" date="2016-11" db="EMBL/GenBank/DDBJ databases">
        <authorList>
            <person name="Jaros S."/>
            <person name="Januszkiewicz K."/>
            <person name="Wedrychowicz H."/>
        </authorList>
    </citation>
    <scope>NUCLEOTIDE SEQUENCE [LARGE SCALE GENOMIC DNA]</scope>
    <source>
        <strain evidence="2 3">DSM 19022</strain>
    </source>
</reference>
<name>A0A1M6F452_9FIRM</name>
<dbReference type="AlphaFoldDB" id="A0A1M6F452"/>
<dbReference type="OrthoDB" id="1711166at2"/>
<dbReference type="Proteomes" id="UP000184442">
    <property type="component" value="Unassembled WGS sequence"/>
</dbReference>
<keyword evidence="1" id="KW-1133">Transmembrane helix</keyword>
<evidence type="ECO:0000313" key="3">
    <source>
        <dbReference type="Proteomes" id="UP000184442"/>
    </source>
</evidence>
<organism evidence="2 3">
    <name type="scientific">Lutispora thermophila DSM 19022</name>
    <dbReference type="NCBI Taxonomy" id="1122184"/>
    <lineage>
        <taxon>Bacteria</taxon>
        <taxon>Bacillati</taxon>
        <taxon>Bacillota</taxon>
        <taxon>Clostridia</taxon>
        <taxon>Lutisporales</taxon>
        <taxon>Lutisporaceae</taxon>
        <taxon>Lutispora</taxon>
    </lineage>
</organism>
<keyword evidence="1" id="KW-0472">Membrane</keyword>
<gene>
    <name evidence="2" type="ORF">SAMN02745176_01808</name>
</gene>
<evidence type="ECO:0000313" key="2">
    <source>
        <dbReference type="EMBL" id="SHI92465.1"/>
    </source>
</evidence>
<protein>
    <submittedName>
        <fullName evidence="2">Prepilin-type N-terminal cleavage/methylation domain-containing protein</fullName>
    </submittedName>
</protein>
<sequence length="151" mass="17270">MKKIQGQKGLTIIELIVVIGILCLFASIALPKIDTSNYELLKISKSLRDDIRYIRYQKMTEGENLRILFQMTKYTILEGTRKIKEVKLNNKYSLYQNFADSQVAFSYSGAPSTSGGTITIFNNENKSYCQITVVPGTGRILLKNEFYNRHK</sequence>
<evidence type="ECO:0000256" key="1">
    <source>
        <dbReference type="SAM" id="Phobius"/>
    </source>
</evidence>
<dbReference type="EMBL" id="FQZS01000011">
    <property type="protein sequence ID" value="SHI92465.1"/>
    <property type="molecule type" value="Genomic_DNA"/>
</dbReference>
<dbReference type="InterPro" id="IPR045584">
    <property type="entry name" value="Pilin-like"/>
</dbReference>
<keyword evidence="3" id="KW-1185">Reference proteome</keyword>
<accession>A0A1M6F452</accession>